<keyword evidence="2" id="KW-1185">Reference proteome</keyword>
<comment type="caution">
    <text evidence="1">The sequence shown here is derived from an EMBL/GenBank/DDBJ whole genome shotgun (WGS) entry which is preliminary data.</text>
</comment>
<protein>
    <recommendedName>
        <fullName evidence="3">Serine acetyltransferase</fullName>
    </recommendedName>
</protein>
<evidence type="ECO:0008006" key="3">
    <source>
        <dbReference type="Google" id="ProtNLM"/>
    </source>
</evidence>
<proteinExistence type="predicted"/>
<dbReference type="EMBL" id="WHJF01000022">
    <property type="protein sequence ID" value="NHZ62804.1"/>
    <property type="molecule type" value="Genomic_DNA"/>
</dbReference>
<accession>A0ABX0MJ52</accession>
<dbReference type="SUPFAM" id="SSF51161">
    <property type="entry name" value="Trimeric LpxA-like enzymes"/>
    <property type="match status" value="1"/>
</dbReference>
<organism evidence="1 2">
    <name type="scientific">Massilia genomosp. 1</name>
    <dbReference type="NCBI Taxonomy" id="2609280"/>
    <lineage>
        <taxon>Bacteria</taxon>
        <taxon>Pseudomonadati</taxon>
        <taxon>Pseudomonadota</taxon>
        <taxon>Betaproteobacteria</taxon>
        <taxon>Burkholderiales</taxon>
        <taxon>Oxalobacteraceae</taxon>
        <taxon>Telluria group</taxon>
        <taxon>Massilia</taxon>
    </lineage>
</organism>
<reference evidence="1 2" key="1">
    <citation type="submission" date="2019-10" db="EMBL/GenBank/DDBJ databases">
        <title>Taxonomy of Antarctic Massilia spp.: description of Massilia rubra sp. nov., Massilia aquatica sp. nov., Massilia mucilaginosa sp. nov., Massilia frigida sp. nov. isolated from streams, lakes and regoliths.</title>
        <authorList>
            <person name="Holochova P."/>
            <person name="Sedlacek I."/>
            <person name="Kralova S."/>
            <person name="Maslanova I."/>
            <person name="Busse H.-J."/>
            <person name="Stankova E."/>
            <person name="Vrbovska V."/>
            <person name="Kovarovic V."/>
            <person name="Bartak M."/>
            <person name="Svec P."/>
            <person name="Pantucek R."/>
        </authorList>
    </citation>
    <scope>NUCLEOTIDE SEQUENCE [LARGE SCALE GENOMIC DNA]</scope>
    <source>
        <strain evidence="1 2">CCM 8694</strain>
    </source>
</reference>
<dbReference type="RefSeq" id="WP_167236944.1">
    <property type="nucleotide sequence ID" value="NZ_WHJF01000022.1"/>
</dbReference>
<evidence type="ECO:0000313" key="2">
    <source>
        <dbReference type="Proteomes" id="UP000610594"/>
    </source>
</evidence>
<evidence type="ECO:0000313" key="1">
    <source>
        <dbReference type="EMBL" id="NHZ62804.1"/>
    </source>
</evidence>
<dbReference type="Gene3D" id="2.160.10.10">
    <property type="entry name" value="Hexapeptide repeat proteins"/>
    <property type="match status" value="1"/>
</dbReference>
<gene>
    <name evidence="1" type="ORF">F1735_10890</name>
</gene>
<sequence length="220" mass="24496">MRLIDHTQASLLDYTCAQLGCFFPSGDGAALRHRLERHLPQALKRLAHCIDRVRMWQSGQFNYLNSSQYCLYLYFLANTVWREERSEEAVGAATRLFLLNKALNGIDLFYEIAMPEVFFIGHSVGIVLAKATYGNYLVLYQNSTVGKNRGVAPVLGEGVILYPNSAIIGHCRIGDHTTVSQGTGVINRDTPGNCMVFAGTAGELTIKAAKRPLIDDFFRF</sequence>
<dbReference type="Proteomes" id="UP000610594">
    <property type="component" value="Unassembled WGS sequence"/>
</dbReference>
<name>A0ABX0MJ52_9BURK</name>
<dbReference type="InterPro" id="IPR011004">
    <property type="entry name" value="Trimer_LpxA-like_sf"/>
</dbReference>